<keyword evidence="2" id="KW-0812">Transmembrane</keyword>
<dbReference type="AlphaFoldDB" id="A0A453B9I3"/>
<reference evidence="3" key="3">
    <citation type="journal article" date="2017" name="Nature">
        <title>Genome sequence of the progenitor of the wheat D genome Aegilops tauschii.</title>
        <authorList>
            <person name="Luo M.C."/>
            <person name="Gu Y.Q."/>
            <person name="Puiu D."/>
            <person name="Wang H."/>
            <person name="Twardziok S.O."/>
            <person name="Deal K.R."/>
            <person name="Huo N."/>
            <person name="Zhu T."/>
            <person name="Wang L."/>
            <person name="Wang Y."/>
            <person name="McGuire P.E."/>
            <person name="Liu S."/>
            <person name="Long H."/>
            <person name="Ramasamy R.K."/>
            <person name="Rodriguez J.C."/>
            <person name="Van S.L."/>
            <person name="Yuan L."/>
            <person name="Wang Z."/>
            <person name="Xia Z."/>
            <person name="Xiao L."/>
            <person name="Anderson O.D."/>
            <person name="Ouyang S."/>
            <person name="Liang Y."/>
            <person name="Zimin A.V."/>
            <person name="Pertea G."/>
            <person name="Qi P."/>
            <person name="Bennetzen J.L."/>
            <person name="Dai X."/>
            <person name="Dawson M.W."/>
            <person name="Muller H.G."/>
            <person name="Kugler K."/>
            <person name="Rivarola-Duarte L."/>
            <person name="Spannagl M."/>
            <person name="Mayer K.F.X."/>
            <person name="Lu F.H."/>
            <person name="Bevan M.W."/>
            <person name="Leroy P."/>
            <person name="Li P."/>
            <person name="You F.M."/>
            <person name="Sun Q."/>
            <person name="Liu Z."/>
            <person name="Lyons E."/>
            <person name="Wicker T."/>
            <person name="Salzberg S.L."/>
            <person name="Devos K.M."/>
            <person name="Dvorak J."/>
        </authorList>
    </citation>
    <scope>NUCLEOTIDE SEQUENCE [LARGE SCALE GENOMIC DNA]</scope>
    <source>
        <strain evidence="3">cv. AL8/78</strain>
    </source>
</reference>
<evidence type="ECO:0000256" key="1">
    <source>
        <dbReference type="SAM" id="MobiDB-lite"/>
    </source>
</evidence>
<organism evidence="3 4">
    <name type="scientific">Aegilops tauschii subsp. strangulata</name>
    <name type="common">Goatgrass</name>
    <dbReference type="NCBI Taxonomy" id="200361"/>
    <lineage>
        <taxon>Eukaryota</taxon>
        <taxon>Viridiplantae</taxon>
        <taxon>Streptophyta</taxon>
        <taxon>Embryophyta</taxon>
        <taxon>Tracheophyta</taxon>
        <taxon>Spermatophyta</taxon>
        <taxon>Magnoliopsida</taxon>
        <taxon>Liliopsida</taxon>
        <taxon>Poales</taxon>
        <taxon>Poaceae</taxon>
        <taxon>BOP clade</taxon>
        <taxon>Pooideae</taxon>
        <taxon>Triticodae</taxon>
        <taxon>Triticeae</taxon>
        <taxon>Triticinae</taxon>
        <taxon>Aegilops</taxon>
    </lineage>
</organism>
<accession>A0A453B9I3</accession>
<evidence type="ECO:0000313" key="3">
    <source>
        <dbReference type="EnsemblPlants" id="AET2Gv20426700.6"/>
    </source>
</evidence>
<dbReference type="Proteomes" id="UP000015105">
    <property type="component" value="Chromosome 2D"/>
</dbReference>
<sequence>MTTLFLRKFLKNKIIAISLFCRLLPLSDNFFAFDRNIQNNLFSGPVPPKLFNVPNFQRDGNPFNTSIAPSPLPAAPAPSPSLSPSTGHVPSKEPTKSPDVTNGNPPASGKHTIWTVKFVGYILVGVVSAVVIVLMVMFCVSKHKERKSKKVFRKSKKDVYPKSKIGREPQRLGEPKIKEVPEIKEHLVKPTNTVGKASNVVSNSSEELKVNASMKAPNVAYNTKEREATLYSPMRAIPGVITKKQKEHVIDMEKSDDFVEEPLRLPQSVAPRTEKGTVSPSVRTKKGRVPSLGKIDL</sequence>
<dbReference type="Gramene" id="AET2Gv20426700.6">
    <property type="protein sequence ID" value="AET2Gv20426700.6"/>
    <property type="gene ID" value="AET2Gv20426700"/>
</dbReference>
<feature type="transmembrane region" description="Helical" evidence="2">
    <location>
        <begin position="118"/>
        <end position="140"/>
    </location>
</feature>
<reference evidence="3" key="4">
    <citation type="submission" date="2019-03" db="UniProtKB">
        <authorList>
            <consortium name="EnsemblPlants"/>
        </authorList>
    </citation>
    <scope>IDENTIFICATION</scope>
</reference>
<reference evidence="3" key="5">
    <citation type="journal article" date="2021" name="G3 (Bethesda)">
        <title>Aegilops tauschii genome assembly Aet v5.0 features greater sequence contiguity and improved annotation.</title>
        <authorList>
            <person name="Wang L."/>
            <person name="Zhu T."/>
            <person name="Rodriguez J.C."/>
            <person name="Deal K.R."/>
            <person name="Dubcovsky J."/>
            <person name="McGuire P.E."/>
            <person name="Lux T."/>
            <person name="Spannagl M."/>
            <person name="Mayer K.F.X."/>
            <person name="Baldrich P."/>
            <person name="Meyers B.C."/>
            <person name="Huo N."/>
            <person name="Gu Y.Q."/>
            <person name="Zhou H."/>
            <person name="Devos K.M."/>
            <person name="Bennetzen J.L."/>
            <person name="Unver T."/>
            <person name="Budak H."/>
            <person name="Gulick P.J."/>
            <person name="Galiba G."/>
            <person name="Kalapos B."/>
            <person name="Nelson D.R."/>
            <person name="Li P."/>
            <person name="You F.M."/>
            <person name="Luo M.C."/>
            <person name="Dvorak J."/>
        </authorList>
    </citation>
    <scope>NUCLEOTIDE SEQUENCE [LARGE SCALE GENOMIC DNA]</scope>
    <source>
        <strain evidence="3">cv. AL8/78</strain>
    </source>
</reference>
<evidence type="ECO:0008006" key="5">
    <source>
        <dbReference type="Google" id="ProtNLM"/>
    </source>
</evidence>
<proteinExistence type="predicted"/>
<name>A0A453B9I3_AEGTS</name>
<keyword evidence="4" id="KW-1185">Reference proteome</keyword>
<feature type="compositionally biased region" description="Pro residues" evidence="1">
    <location>
        <begin position="70"/>
        <end position="81"/>
    </location>
</feature>
<feature type="region of interest" description="Disordered" evidence="1">
    <location>
        <begin position="254"/>
        <end position="297"/>
    </location>
</feature>
<dbReference type="EnsemblPlants" id="AET2Gv20426700.6">
    <property type="protein sequence ID" value="AET2Gv20426700.6"/>
    <property type="gene ID" value="AET2Gv20426700"/>
</dbReference>
<keyword evidence="2" id="KW-0472">Membrane</keyword>
<evidence type="ECO:0000313" key="4">
    <source>
        <dbReference type="Proteomes" id="UP000015105"/>
    </source>
</evidence>
<protein>
    <recommendedName>
        <fullName evidence="5">Transmembrane protein</fullName>
    </recommendedName>
</protein>
<reference evidence="4" key="1">
    <citation type="journal article" date="2014" name="Science">
        <title>Ancient hybridizations among the ancestral genomes of bread wheat.</title>
        <authorList>
            <consortium name="International Wheat Genome Sequencing Consortium,"/>
            <person name="Marcussen T."/>
            <person name="Sandve S.R."/>
            <person name="Heier L."/>
            <person name="Spannagl M."/>
            <person name="Pfeifer M."/>
            <person name="Jakobsen K.S."/>
            <person name="Wulff B.B."/>
            <person name="Steuernagel B."/>
            <person name="Mayer K.F."/>
            <person name="Olsen O.A."/>
        </authorList>
    </citation>
    <scope>NUCLEOTIDE SEQUENCE [LARGE SCALE GENOMIC DNA]</scope>
    <source>
        <strain evidence="4">cv. AL8/78</strain>
    </source>
</reference>
<feature type="region of interest" description="Disordered" evidence="1">
    <location>
        <begin position="67"/>
        <end position="107"/>
    </location>
</feature>
<keyword evidence="2" id="KW-1133">Transmembrane helix</keyword>
<feature type="compositionally biased region" description="Basic and acidic residues" evidence="1">
    <location>
        <begin position="254"/>
        <end position="263"/>
    </location>
</feature>
<reference evidence="4" key="2">
    <citation type="journal article" date="2017" name="Nat. Plants">
        <title>The Aegilops tauschii genome reveals multiple impacts of transposons.</title>
        <authorList>
            <person name="Zhao G."/>
            <person name="Zou C."/>
            <person name="Li K."/>
            <person name="Wang K."/>
            <person name="Li T."/>
            <person name="Gao L."/>
            <person name="Zhang X."/>
            <person name="Wang H."/>
            <person name="Yang Z."/>
            <person name="Liu X."/>
            <person name="Jiang W."/>
            <person name="Mao L."/>
            <person name="Kong X."/>
            <person name="Jiao Y."/>
            <person name="Jia J."/>
        </authorList>
    </citation>
    <scope>NUCLEOTIDE SEQUENCE [LARGE SCALE GENOMIC DNA]</scope>
    <source>
        <strain evidence="4">cv. AL8/78</strain>
    </source>
</reference>
<evidence type="ECO:0000256" key="2">
    <source>
        <dbReference type="SAM" id="Phobius"/>
    </source>
</evidence>